<name>A0A5B8L2V4_9HYPH</name>
<dbReference type="KEGG" id="niy:FQ775_17840"/>
<protein>
    <submittedName>
        <fullName evidence="2">Alpha/beta fold hydrolase</fullName>
    </submittedName>
</protein>
<dbReference type="InterPro" id="IPR050266">
    <property type="entry name" value="AB_hydrolase_sf"/>
</dbReference>
<gene>
    <name evidence="2" type="ORF">FQ775_17840</name>
</gene>
<dbReference type="Proteomes" id="UP000321389">
    <property type="component" value="Chromosome"/>
</dbReference>
<dbReference type="EMBL" id="CP042301">
    <property type="protein sequence ID" value="QDZ02092.1"/>
    <property type="molecule type" value="Genomic_DNA"/>
</dbReference>
<dbReference type="InterPro" id="IPR000073">
    <property type="entry name" value="AB_hydrolase_1"/>
</dbReference>
<accession>A0A5B8L2V4</accession>
<dbReference type="InterPro" id="IPR029058">
    <property type="entry name" value="AB_hydrolase_fold"/>
</dbReference>
<evidence type="ECO:0000313" key="3">
    <source>
        <dbReference type="Proteomes" id="UP000321389"/>
    </source>
</evidence>
<dbReference type="PANTHER" id="PTHR43798:SF33">
    <property type="entry name" value="HYDROLASE, PUTATIVE (AFU_ORTHOLOGUE AFUA_2G14860)-RELATED"/>
    <property type="match status" value="1"/>
</dbReference>
<dbReference type="Gene3D" id="3.40.50.1820">
    <property type="entry name" value="alpha/beta hydrolase"/>
    <property type="match status" value="1"/>
</dbReference>
<dbReference type="OrthoDB" id="9804723at2"/>
<keyword evidence="3" id="KW-1185">Reference proteome</keyword>
<sequence length="252" mass="26605">MNDRLFAFEAGSGPQTIVFLHGFAGGHFVWKAVQGALSGTFRTIAYDLPGHGGSLDFPDAGPPKVAARAVLADLEARGIERAHVVGHSMGGAVATLMALFAPERVASLTLLAPGGYGETINAAHLRSYAAARTREDVATGLAEMYAPGVAIAPETIDDYANMVSQAGQAERLSAFAADLFRGDRQGVIPAASLEALRMPVTVFWGEMDAILPFEHTANLPPNFALEALPGAGHMLPDERSAEIVEFLRRRPG</sequence>
<dbReference type="PRINTS" id="PR00111">
    <property type="entry name" value="ABHYDROLASE"/>
</dbReference>
<feature type="domain" description="AB hydrolase-1" evidence="1">
    <location>
        <begin position="17"/>
        <end position="245"/>
    </location>
</feature>
<dbReference type="SUPFAM" id="SSF53474">
    <property type="entry name" value="alpha/beta-Hydrolases"/>
    <property type="match status" value="1"/>
</dbReference>
<dbReference type="AlphaFoldDB" id="A0A5B8L2V4"/>
<proteinExistence type="predicted"/>
<dbReference type="PANTHER" id="PTHR43798">
    <property type="entry name" value="MONOACYLGLYCEROL LIPASE"/>
    <property type="match status" value="1"/>
</dbReference>
<dbReference type="GO" id="GO:0016787">
    <property type="term" value="F:hydrolase activity"/>
    <property type="evidence" value="ECO:0007669"/>
    <property type="project" value="UniProtKB-KW"/>
</dbReference>
<dbReference type="GO" id="GO:0016020">
    <property type="term" value="C:membrane"/>
    <property type="evidence" value="ECO:0007669"/>
    <property type="project" value="TreeGrafter"/>
</dbReference>
<organism evidence="2 3">
    <name type="scientific">Nitratireductor mangrovi</name>
    <dbReference type="NCBI Taxonomy" id="2599600"/>
    <lineage>
        <taxon>Bacteria</taxon>
        <taxon>Pseudomonadati</taxon>
        <taxon>Pseudomonadota</taxon>
        <taxon>Alphaproteobacteria</taxon>
        <taxon>Hyphomicrobiales</taxon>
        <taxon>Phyllobacteriaceae</taxon>
        <taxon>Nitratireductor</taxon>
    </lineage>
</organism>
<evidence type="ECO:0000313" key="2">
    <source>
        <dbReference type="EMBL" id="QDZ02092.1"/>
    </source>
</evidence>
<keyword evidence="2" id="KW-0378">Hydrolase</keyword>
<reference evidence="2" key="1">
    <citation type="submission" date="2020-04" db="EMBL/GenBank/DDBJ databases">
        <title>Nitratireductor sp. nov. isolated from mangrove soil.</title>
        <authorList>
            <person name="Ye Y."/>
        </authorList>
    </citation>
    <scope>NUCLEOTIDE SEQUENCE</scope>
    <source>
        <strain evidence="2">SY7</strain>
    </source>
</reference>
<dbReference type="RefSeq" id="WP_146300733.1">
    <property type="nucleotide sequence ID" value="NZ_CP042301.2"/>
</dbReference>
<evidence type="ECO:0000259" key="1">
    <source>
        <dbReference type="Pfam" id="PF12697"/>
    </source>
</evidence>
<dbReference type="Pfam" id="PF12697">
    <property type="entry name" value="Abhydrolase_6"/>
    <property type="match status" value="1"/>
</dbReference>